<evidence type="ECO:0000313" key="4">
    <source>
        <dbReference type="Proteomes" id="UP001327560"/>
    </source>
</evidence>
<gene>
    <name evidence="3" type="ORF">Cni_G18800</name>
</gene>
<evidence type="ECO:0000256" key="1">
    <source>
        <dbReference type="SAM" id="SignalP"/>
    </source>
</evidence>
<dbReference type="SUPFAM" id="SSF49503">
    <property type="entry name" value="Cupredoxins"/>
    <property type="match status" value="1"/>
</dbReference>
<proteinExistence type="predicted"/>
<dbReference type="AlphaFoldDB" id="A0AAQ3KQC8"/>
<dbReference type="Gene3D" id="2.60.40.420">
    <property type="entry name" value="Cupredoxins - blue copper proteins"/>
    <property type="match status" value="1"/>
</dbReference>
<reference evidence="3 4" key="1">
    <citation type="submission" date="2023-10" db="EMBL/GenBank/DDBJ databases">
        <title>Chromosome-scale genome assembly provides insights into flower coloration mechanisms of Canna indica.</title>
        <authorList>
            <person name="Li C."/>
        </authorList>
    </citation>
    <scope>NUCLEOTIDE SEQUENCE [LARGE SCALE GENOMIC DNA]</scope>
    <source>
        <tissue evidence="3">Flower</tissue>
    </source>
</reference>
<protein>
    <submittedName>
        <fullName evidence="3">Early nodulin-like protein 1</fullName>
    </submittedName>
</protein>
<dbReference type="Proteomes" id="UP001327560">
    <property type="component" value="Chromosome 6"/>
</dbReference>
<dbReference type="PANTHER" id="PTHR33021:SF44">
    <property type="entry name" value="EARLY NODULIN-LIKE PROTEIN 8"/>
    <property type="match status" value="1"/>
</dbReference>
<dbReference type="PANTHER" id="PTHR33021">
    <property type="entry name" value="BLUE COPPER PROTEIN"/>
    <property type="match status" value="1"/>
</dbReference>
<evidence type="ECO:0000259" key="2">
    <source>
        <dbReference type="PROSITE" id="PS51485"/>
    </source>
</evidence>
<keyword evidence="4" id="KW-1185">Reference proteome</keyword>
<keyword evidence="1" id="KW-0732">Signal</keyword>
<dbReference type="GO" id="GO:0005886">
    <property type="term" value="C:plasma membrane"/>
    <property type="evidence" value="ECO:0007669"/>
    <property type="project" value="TreeGrafter"/>
</dbReference>
<dbReference type="InterPro" id="IPR003245">
    <property type="entry name" value="Phytocyanin_dom"/>
</dbReference>
<accession>A0AAQ3KQC8</accession>
<feature type="chain" id="PRO_5042967654" evidence="1">
    <location>
        <begin position="27"/>
        <end position="173"/>
    </location>
</feature>
<organism evidence="3 4">
    <name type="scientific">Canna indica</name>
    <name type="common">Indian-shot</name>
    <dbReference type="NCBI Taxonomy" id="4628"/>
    <lineage>
        <taxon>Eukaryota</taxon>
        <taxon>Viridiplantae</taxon>
        <taxon>Streptophyta</taxon>
        <taxon>Embryophyta</taxon>
        <taxon>Tracheophyta</taxon>
        <taxon>Spermatophyta</taxon>
        <taxon>Magnoliopsida</taxon>
        <taxon>Liliopsida</taxon>
        <taxon>Zingiberales</taxon>
        <taxon>Cannaceae</taxon>
        <taxon>Canna</taxon>
    </lineage>
</organism>
<name>A0AAQ3KQC8_9LILI</name>
<dbReference type="InterPro" id="IPR039391">
    <property type="entry name" value="Phytocyanin-like"/>
</dbReference>
<dbReference type="InterPro" id="IPR008972">
    <property type="entry name" value="Cupredoxin"/>
</dbReference>
<dbReference type="PROSITE" id="PS51485">
    <property type="entry name" value="PHYTOCYANIN"/>
    <property type="match status" value="1"/>
</dbReference>
<feature type="domain" description="Phytocyanin" evidence="2">
    <location>
        <begin position="9"/>
        <end position="114"/>
    </location>
</feature>
<dbReference type="GO" id="GO:0009055">
    <property type="term" value="F:electron transfer activity"/>
    <property type="evidence" value="ECO:0007669"/>
    <property type="project" value="InterPro"/>
</dbReference>
<dbReference type="Pfam" id="PF02298">
    <property type="entry name" value="Cu_bind_like"/>
    <property type="match status" value="1"/>
</dbReference>
<sequence length="173" mass="18599">MLPFCILRASFQIWALLLLLLQQQQQQNGCWCYQYQNHHFRLGDSLLFLYPPSQDSVVQVTERAFNSCSVEDPILRLDDGNSGFNITAPGYYYFISGVAGHCEKNQKLVVAVSSANGTFFPPAADGSAFAPGGSQTYPVVFGPTPAQVSNSPAARASVAIGAAAALLFGFALV</sequence>
<dbReference type="EMBL" id="CP136895">
    <property type="protein sequence ID" value="WOL10046.1"/>
    <property type="molecule type" value="Genomic_DNA"/>
</dbReference>
<feature type="signal peptide" evidence="1">
    <location>
        <begin position="1"/>
        <end position="26"/>
    </location>
</feature>
<evidence type="ECO:0000313" key="3">
    <source>
        <dbReference type="EMBL" id="WOL10046.1"/>
    </source>
</evidence>